<proteinExistence type="predicted"/>
<evidence type="ECO:0000256" key="1">
    <source>
        <dbReference type="SAM" id="Phobius"/>
    </source>
</evidence>
<feature type="domain" description="LytR/CpsA/Psr regulator C-terminal" evidence="2">
    <location>
        <begin position="84"/>
        <end position="169"/>
    </location>
</feature>
<dbReference type="Proteomes" id="UP000216444">
    <property type="component" value="Unassembled WGS sequence"/>
</dbReference>
<keyword evidence="1" id="KW-0472">Membrane</keyword>
<reference evidence="3 4" key="1">
    <citation type="journal article" date="2017" name="BMC Genomics">
        <title>Comparative genomic and phylogenomic analyses of the Bifidobacteriaceae family.</title>
        <authorList>
            <person name="Lugli G.A."/>
            <person name="Milani C."/>
            <person name="Turroni F."/>
            <person name="Duranti S."/>
            <person name="Mancabelli L."/>
            <person name="Mangifesta M."/>
            <person name="Ferrario C."/>
            <person name="Modesto M."/>
            <person name="Mattarelli P."/>
            <person name="Jiri K."/>
            <person name="van Sinderen D."/>
            <person name="Ventura M."/>
        </authorList>
    </citation>
    <scope>NUCLEOTIDE SEQUENCE [LARGE SCALE GENOMIC DNA]</scope>
    <source>
        <strain evidence="3 4">DSM 100201</strain>
    </source>
</reference>
<protein>
    <submittedName>
        <fullName evidence="3">LytR cell envelope-related transcriptional attenuator</fullName>
    </submittedName>
</protein>
<keyword evidence="1" id="KW-1133">Transmembrane helix</keyword>
<accession>A0A261FE19</accession>
<dbReference type="Pfam" id="PF13399">
    <property type="entry name" value="LytR_C"/>
    <property type="match status" value="1"/>
</dbReference>
<evidence type="ECO:0000313" key="4">
    <source>
        <dbReference type="Proteomes" id="UP000216444"/>
    </source>
</evidence>
<evidence type="ECO:0000259" key="2">
    <source>
        <dbReference type="Pfam" id="PF13399"/>
    </source>
</evidence>
<feature type="transmembrane region" description="Helical" evidence="1">
    <location>
        <begin position="23"/>
        <end position="46"/>
    </location>
</feature>
<dbReference type="EMBL" id="MWWV01000009">
    <property type="protein sequence ID" value="OZG57420.1"/>
    <property type="molecule type" value="Genomic_DNA"/>
</dbReference>
<dbReference type="AlphaFoldDB" id="A0A261FE19"/>
<gene>
    <name evidence="3" type="ORF">BTIS_1514</name>
</gene>
<keyword evidence="1" id="KW-0812">Transmembrane</keyword>
<dbReference type="RefSeq" id="WP_094664204.1">
    <property type="nucleotide sequence ID" value="NZ_MWWV01000009.1"/>
</dbReference>
<dbReference type="InterPro" id="IPR027381">
    <property type="entry name" value="LytR/CpsA/Psr_C"/>
</dbReference>
<dbReference type="Gene3D" id="3.30.70.2390">
    <property type="match status" value="1"/>
</dbReference>
<comment type="caution">
    <text evidence="3">The sequence shown here is derived from an EMBL/GenBank/DDBJ whole genome shotgun (WGS) entry which is preliminary data.</text>
</comment>
<name>A0A261FE19_9BIFI</name>
<keyword evidence="4" id="KW-1185">Reference proteome</keyword>
<organism evidence="3 4">
    <name type="scientific">Bifidobacterium tissieri</name>
    <dbReference type="NCBI Taxonomy" id="1630162"/>
    <lineage>
        <taxon>Bacteria</taxon>
        <taxon>Bacillati</taxon>
        <taxon>Actinomycetota</taxon>
        <taxon>Actinomycetes</taxon>
        <taxon>Bifidobacteriales</taxon>
        <taxon>Bifidobacteriaceae</taxon>
        <taxon>Bifidobacterium</taxon>
    </lineage>
</organism>
<evidence type="ECO:0000313" key="3">
    <source>
        <dbReference type="EMBL" id="OZG57420.1"/>
    </source>
</evidence>
<sequence length="211" mass="22543">MTTPEAFDERKARQQFVRDRQKIVFTVAIGALAIVLVISFLVYFGVLGKTATSANSVQPNYGVTAPCPTAAEGATAKAVNPSVINVRVLNGTDKVGLADAVSEALTNRGFVSKGVTNYPGTVTIKRTEIRFGKSTINEAYTLAGQFNDAILRMDDRTDKLIDVVIGSTFSDLVDEDQIATKTDSDLKSIEGCKAADQLGDLPKAVDHEAVN</sequence>